<dbReference type="SUPFAM" id="SSF51735">
    <property type="entry name" value="NAD(P)-binding Rossmann-fold domains"/>
    <property type="match status" value="1"/>
</dbReference>
<dbReference type="CDD" id="cd05300">
    <property type="entry name" value="2-Hacid_dh_1"/>
    <property type="match status" value="1"/>
</dbReference>
<accession>A0AAD8BYB9</accession>
<dbReference type="EMBL" id="JASAOG010000025">
    <property type="protein sequence ID" value="KAK0062393.1"/>
    <property type="molecule type" value="Genomic_DNA"/>
</dbReference>
<reference evidence="4" key="2">
    <citation type="submission" date="2023-04" db="EMBL/GenBank/DDBJ databases">
        <authorList>
            <person name="Bu L."/>
            <person name="Lu L."/>
            <person name="Laidemitt M.R."/>
            <person name="Zhang S.M."/>
            <person name="Mutuku M."/>
            <person name="Mkoji G."/>
            <person name="Steinauer M."/>
            <person name="Loker E.S."/>
        </authorList>
    </citation>
    <scope>NUCLEOTIDE SEQUENCE</scope>
    <source>
        <strain evidence="4">KasaAsao</strain>
        <tissue evidence="4">Whole Snail</tissue>
    </source>
</reference>
<dbReference type="GO" id="GO:0051287">
    <property type="term" value="F:NAD binding"/>
    <property type="evidence" value="ECO:0007669"/>
    <property type="project" value="InterPro"/>
</dbReference>
<protein>
    <submittedName>
        <fullName evidence="4">Glyoxylate/hydroxypyruvate reductase A</fullName>
    </submittedName>
</protein>
<dbReference type="FunFam" id="3.40.50.720:FF:000363">
    <property type="entry name" value="D-isomer specific 2-hydroxyacid dehydrogenase"/>
    <property type="match status" value="1"/>
</dbReference>
<proteinExistence type="predicted"/>
<dbReference type="PANTHER" id="PTHR43333:SF1">
    <property type="entry name" value="D-ISOMER SPECIFIC 2-HYDROXYACID DEHYDROGENASE NAD-BINDING DOMAIN-CONTAINING PROTEIN"/>
    <property type="match status" value="1"/>
</dbReference>
<dbReference type="Pfam" id="PF02826">
    <property type="entry name" value="2-Hacid_dh_C"/>
    <property type="match status" value="1"/>
</dbReference>
<dbReference type="InterPro" id="IPR006140">
    <property type="entry name" value="D-isomer_DH_NAD-bd"/>
</dbReference>
<gene>
    <name evidence="4" type="ORF">Bpfe_008064</name>
</gene>
<dbReference type="Proteomes" id="UP001233172">
    <property type="component" value="Unassembled WGS sequence"/>
</dbReference>
<dbReference type="PANTHER" id="PTHR43333">
    <property type="entry name" value="2-HACID_DH_C DOMAIN-CONTAINING PROTEIN"/>
    <property type="match status" value="1"/>
</dbReference>
<sequence length="374" mass="41688">MSAYKKVAKVFVASRVQNLANILRTSTCDIVVEECSLSQNPENPTGISKELEKHVSEIEFLFADPDIIGQVLAHPRNKVKWAQSTFAGLDALFKAIDKLHQLPDVLISRQTGGFGQKMGEYVIGQIIARERKFDIMRDLQKKKNFDGSQLYSYRCLNSLSIGILGFGTIGQEVVRQCKAMNMNVWAAVRDERFDSGENLNHSVDNFVPMSRLNEMLTEVDYLVNVLPSTPKTRGLLSDKLQFCEKKKTIFINIGRGDIVDDNSLITAIQNGWLGGAILDVFNKEPLPSTSELWNLPNVTISPHVSGITFAVETIETFLLNLKLYQDGKELINQNPHLQVKSHQKIPINSNSISYCPGGYVSNTSAILTLLSIKA</sequence>
<evidence type="ECO:0000259" key="3">
    <source>
        <dbReference type="Pfam" id="PF02826"/>
    </source>
</evidence>
<keyword evidence="1" id="KW-0560">Oxidoreductase</keyword>
<dbReference type="Gene3D" id="3.40.50.720">
    <property type="entry name" value="NAD(P)-binding Rossmann-like Domain"/>
    <property type="match status" value="2"/>
</dbReference>
<dbReference type="InterPro" id="IPR036291">
    <property type="entry name" value="NAD(P)-bd_dom_sf"/>
</dbReference>
<evidence type="ECO:0000313" key="5">
    <source>
        <dbReference type="Proteomes" id="UP001233172"/>
    </source>
</evidence>
<comment type="caution">
    <text evidence="4">The sequence shown here is derived from an EMBL/GenBank/DDBJ whole genome shotgun (WGS) entry which is preliminary data.</text>
</comment>
<organism evidence="4 5">
    <name type="scientific">Biomphalaria pfeifferi</name>
    <name type="common">Bloodfluke planorb</name>
    <name type="synonym">Freshwater snail</name>
    <dbReference type="NCBI Taxonomy" id="112525"/>
    <lineage>
        <taxon>Eukaryota</taxon>
        <taxon>Metazoa</taxon>
        <taxon>Spiralia</taxon>
        <taxon>Lophotrochozoa</taxon>
        <taxon>Mollusca</taxon>
        <taxon>Gastropoda</taxon>
        <taxon>Heterobranchia</taxon>
        <taxon>Euthyneura</taxon>
        <taxon>Panpulmonata</taxon>
        <taxon>Hygrophila</taxon>
        <taxon>Lymnaeoidea</taxon>
        <taxon>Planorbidae</taxon>
        <taxon>Biomphalaria</taxon>
    </lineage>
</organism>
<dbReference type="GO" id="GO:0016491">
    <property type="term" value="F:oxidoreductase activity"/>
    <property type="evidence" value="ECO:0007669"/>
    <property type="project" value="UniProtKB-KW"/>
</dbReference>
<name>A0AAD8BYB9_BIOPF</name>
<evidence type="ECO:0000256" key="1">
    <source>
        <dbReference type="ARBA" id="ARBA00023002"/>
    </source>
</evidence>
<dbReference type="AlphaFoldDB" id="A0AAD8BYB9"/>
<evidence type="ECO:0000256" key="2">
    <source>
        <dbReference type="ARBA" id="ARBA00023027"/>
    </source>
</evidence>
<keyword evidence="5" id="KW-1185">Reference proteome</keyword>
<reference evidence="4" key="1">
    <citation type="journal article" date="2023" name="PLoS Negl. Trop. Dis.">
        <title>A genome sequence for Biomphalaria pfeifferi, the major vector snail for the human-infecting parasite Schistosoma mansoni.</title>
        <authorList>
            <person name="Bu L."/>
            <person name="Lu L."/>
            <person name="Laidemitt M.R."/>
            <person name="Zhang S.M."/>
            <person name="Mutuku M."/>
            <person name="Mkoji G."/>
            <person name="Steinauer M."/>
            <person name="Loker E.S."/>
        </authorList>
    </citation>
    <scope>NUCLEOTIDE SEQUENCE</scope>
    <source>
        <strain evidence="4">KasaAsao</strain>
    </source>
</reference>
<evidence type="ECO:0000313" key="4">
    <source>
        <dbReference type="EMBL" id="KAK0062393.1"/>
    </source>
</evidence>
<feature type="domain" description="D-isomer specific 2-hydroxyacid dehydrogenase NAD-binding" evidence="3">
    <location>
        <begin position="124"/>
        <end position="305"/>
    </location>
</feature>
<keyword evidence="2" id="KW-0520">NAD</keyword>